<dbReference type="Gene3D" id="3.30.420.40">
    <property type="match status" value="2"/>
</dbReference>
<gene>
    <name evidence="3" type="ordered locus">Hipma_0679</name>
</gene>
<evidence type="ECO:0000313" key="4">
    <source>
        <dbReference type="Proteomes" id="UP000008139"/>
    </source>
</evidence>
<protein>
    <submittedName>
        <fullName evidence="3">StbA family protein</fullName>
    </submittedName>
</protein>
<evidence type="ECO:0000313" key="3">
    <source>
        <dbReference type="EMBL" id="AEA33649.1"/>
    </source>
</evidence>
<dbReference type="CDD" id="cd10227">
    <property type="entry name" value="ASKHA_NBD_ParM-like"/>
    <property type="match status" value="1"/>
</dbReference>
<reference evidence="3 4" key="1">
    <citation type="journal article" date="2011" name="Stand. Genomic Sci.">
        <title>Complete genome sequence of the thermophilic sulfur-reducer Hippea maritima type strain (MH(2)).</title>
        <authorList>
            <person name="Huntemann M."/>
            <person name="Lu M."/>
            <person name="Nolan M."/>
            <person name="Lapidus A."/>
            <person name="Lucas S."/>
            <person name="Hammon N."/>
            <person name="Deshpande S."/>
            <person name="Cheng J.F."/>
            <person name="Tapia R."/>
            <person name="Han C."/>
            <person name="Goodwin L."/>
            <person name="Pitluck S."/>
            <person name="Liolios K."/>
            <person name="Pagani I."/>
            <person name="Ivanova N."/>
            <person name="Ovchinikova G."/>
            <person name="Pati A."/>
            <person name="Chen A."/>
            <person name="Palaniappan K."/>
            <person name="Land M."/>
            <person name="Hauser L."/>
            <person name="Jeffries C.D."/>
            <person name="Detter J.C."/>
            <person name="Brambilla E.M."/>
            <person name="Rohde M."/>
            <person name="Spring S."/>
            <person name="Goker M."/>
            <person name="Woyke T."/>
            <person name="Bristow J."/>
            <person name="Eisen J.A."/>
            <person name="Markowitz V."/>
            <person name="Hugenholtz P."/>
            <person name="Kyrpides N.C."/>
            <person name="Klenk H.P."/>
            <person name="Mavromatis K."/>
        </authorList>
    </citation>
    <scope>NUCLEOTIDE SEQUENCE [LARGE SCALE GENOMIC DNA]</scope>
    <source>
        <strain evidence="4">ATCC 700847 / DSM 10411 / MH2</strain>
    </source>
</reference>
<name>F2LV65_HIPMA</name>
<dbReference type="Pfam" id="PF17989">
    <property type="entry name" value="ALP_N"/>
    <property type="match status" value="1"/>
</dbReference>
<dbReference type="InParanoid" id="F2LV65"/>
<dbReference type="InterPro" id="IPR040607">
    <property type="entry name" value="ALP_N"/>
</dbReference>
<feature type="domain" description="Actin homologue MreB-like C-terminal" evidence="2">
    <location>
        <begin position="155"/>
        <end position="280"/>
    </location>
</feature>
<dbReference type="AlphaFoldDB" id="F2LV65"/>
<keyword evidence="4" id="KW-1185">Reference proteome</keyword>
<dbReference type="SUPFAM" id="SSF53067">
    <property type="entry name" value="Actin-like ATPase domain"/>
    <property type="match status" value="2"/>
</dbReference>
<proteinExistence type="predicted"/>
<evidence type="ECO:0000259" key="1">
    <source>
        <dbReference type="Pfam" id="PF17989"/>
    </source>
</evidence>
<dbReference type="EMBL" id="CP002606">
    <property type="protein sequence ID" value="AEA33649.1"/>
    <property type="molecule type" value="Genomic_DNA"/>
</dbReference>
<dbReference type="RefSeq" id="WP_013681690.1">
    <property type="nucleotide sequence ID" value="NC_015318.1"/>
</dbReference>
<sequence length="306" mass="33951">MVILSVDTGYSFIKYAYKDKNGSTSYDKFITAIAPAGEVDDLGIGKKTSFNYNGEEYLVGEKALYKGNVLPTRANDFLTTYSPLFLYKIIKDNGLQPDLVTLSLSISEFKAKSKILKQACENFIVNDTVFSFRVKVFPQGLGIWKYAGSPENAVILDIGFNTIDVLTVIEGMPIPELSAGYKDMGVCEMASTVSEHISANIVKSYVPEVSVVQVLAAGKFKYKRHEYDISELIEQKKETYTKRIFETISKSSKLQTVLDRIDTFIVAGGGAYFIDDNLKESYGFVIPNKPEYANVLGFVKLAEPGN</sequence>
<accession>F2LV65</accession>
<evidence type="ECO:0000259" key="2">
    <source>
        <dbReference type="Pfam" id="PF21522"/>
    </source>
</evidence>
<dbReference type="KEGG" id="hmr:Hipma_0679"/>
<dbReference type="HOGENOM" id="CLU_066405_1_0_7"/>
<dbReference type="eggNOG" id="COG0849">
    <property type="taxonomic scope" value="Bacteria"/>
</dbReference>
<dbReference type="Pfam" id="PF21522">
    <property type="entry name" value="MreB-like_C"/>
    <property type="match status" value="1"/>
</dbReference>
<dbReference type="Proteomes" id="UP000008139">
    <property type="component" value="Chromosome"/>
</dbReference>
<dbReference type="InterPro" id="IPR043129">
    <property type="entry name" value="ATPase_NBD"/>
</dbReference>
<dbReference type="STRING" id="760142.Hipma_0679"/>
<feature type="domain" description="Actin-like protein N-terminal" evidence="1">
    <location>
        <begin position="6"/>
        <end position="142"/>
    </location>
</feature>
<organism evidence="3 4">
    <name type="scientific">Hippea maritima (strain ATCC 700847 / DSM 10411 / MH2)</name>
    <dbReference type="NCBI Taxonomy" id="760142"/>
    <lineage>
        <taxon>Bacteria</taxon>
        <taxon>Pseudomonadati</taxon>
        <taxon>Campylobacterota</taxon>
        <taxon>Desulfurellia</taxon>
        <taxon>Desulfurellales</taxon>
        <taxon>Hippeaceae</taxon>
        <taxon>Hippea</taxon>
    </lineage>
</organism>
<reference evidence="4" key="2">
    <citation type="submission" date="2011-03" db="EMBL/GenBank/DDBJ databases">
        <title>The complete genome of Hippea maritima DSM 10411.</title>
        <authorList>
            <consortium name="US DOE Joint Genome Institute (JGI-PGF)"/>
            <person name="Lucas S."/>
            <person name="Copeland A."/>
            <person name="Lapidus A."/>
            <person name="Bruce D."/>
            <person name="Goodwin L."/>
            <person name="Pitluck S."/>
            <person name="Peters L."/>
            <person name="Kyrpides N."/>
            <person name="Mavromatis K."/>
            <person name="Pagani I."/>
            <person name="Ivanova N."/>
            <person name="Mikhailova N."/>
            <person name="Lu M."/>
            <person name="Detter J.C."/>
            <person name="Tapia R."/>
            <person name="Han C."/>
            <person name="Land M."/>
            <person name="Hauser L."/>
            <person name="Markowitz V."/>
            <person name="Cheng J.-F."/>
            <person name="Hugenholtz P."/>
            <person name="Woyke T."/>
            <person name="Wu D."/>
            <person name="Spring S."/>
            <person name="Schroeder M."/>
            <person name="Brambilla E."/>
            <person name="Klenk H.-P."/>
            <person name="Eisen J.A."/>
        </authorList>
    </citation>
    <scope>NUCLEOTIDE SEQUENCE [LARGE SCALE GENOMIC DNA]</scope>
    <source>
        <strain evidence="4">ATCC 700847 / DSM 10411 / MH2</strain>
    </source>
</reference>
<dbReference type="InterPro" id="IPR049067">
    <property type="entry name" value="MreB-like_C"/>
</dbReference>